<gene>
    <name evidence="13" type="ORF">Cvel_19589</name>
</gene>
<evidence type="ECO:0000256" key="1">
    <source>
        <dbReference type="ARBA" id="ARBA00004477"/>
    </source>
</evidence>
<dbReference type="AlphaFoldDB" id="A0A0G4G089"/>
<dbReference type="PANTHER" id="PTHR13046">
    <property type="entry name" value="PROTEASE U48 CAAX PRENYL PROTEASE RCE1"/>
    <property type="match status" value="1"/>
</dbReference>
<accession>A0A0G4G089</accession>
<feature type="transmembrane region" description="Helical" evidence="11">
    <location>
        <begin position="20"/>
        <end position="40"/>
    </location>
</feature>
<dbReference type="GO" id="GO:0071586">
    <property type="term" value="P:CAAX-box protein processing"/>
    <property type="evidence" value="ECO:0007669"/>
    <property type="project" value="InterPro"/>
</dbReference>
<dbReference type="GO" id="GO:0005789">
    <property type="term" value="C:endoplasmic reticulum membrane"/>
    <property type="evidence" value="ECO:0007669"/>
    <property type="project" value="UniProtKB-SubCell"/>
</dbReference>
<dbReference type="GO" id="GO:0004222">
    <property type="term" value="F:metalloendopeptidase activity"/>
    <property type="evidence" value="ECO:0007669"/>
    <property type="project" value="InterPro"/>
</dbReference>
<evidence type="ECO:0000256" key="3">
    <source>
        <dbReference type="ARBA" id="ARBA00022670"/>
    </source>
</evidence>
<evidence type="ECO:0000259" key="12">
    <source>
        <dbReference type="Pfam" id="PF02517"/>
    </source>
</evidence>
<name>A0A0G4G089_9ALVE</name>
<dbReference type="InterPro" id="IPR039731">
    <property type="entry name" value="Rce1"/>
</dbReference>
<comment type="subcellular location">
    <subcellularLocation>
        <location evidence="1">Endoplasmic reticulum membrane</location>
        <topology evidence="1">Multi-pass membrane protein</topology>
    </subcellularLocation>
</comment>
<evidence type="ECO:0000256" key="11">
    <source>
        <dbReference type="SAM" id="Phobius"/>
    </source>
</evidence>
<keyword evidence="8 11" id="KW-0472">Membrane</keyword>
<evidence type="ECO:0000256" key="8">
    <source>
        <dbReference type="ARBA" id="ARBA00023136"/>
    </source>
</evidence>
<keyword evidence="4 11" id="KW-0812">Transmembrane</keyword>
<feature type="transmembrane region" description="Helical" evidence="11">
    <location>
        <begin position="238"/>
        <end position="264"/>
    </location>
</feature>
<evidence type="ECO:0000256" key="9">
    <source>
        <dbReference type="ARBA" id="ARBA00047280"/>
    </source>
</evidence>
<dbReference type="InterPro" id="IPR003675">
    <property type="entry name" value="Rce1/LyrA-like_dom"/>
</dbReference>
<keyword evidence="6" id="KW-0256">Endoplasmic reticulum</keyword>
<organism evidence="13">
    <name type="scientific">Chromera velia CCMP2878</name>
    <dbReference type="NCBI Taxonomy" id="1169474"/>
    <lineage>
        <taxon>Eukaryota</taxon>
        <taxon>Sar</taxon>
        <taxon>Alveolata</taxon>
        <taxon>Colpodellida</taxon>
        <taxon>Chromeraceae</taxon>
        <taxon>Chromera</taxon>
    </lineage>
</organism>
<evidence type="ECO:0000256" key="2">
    <source>
        <dbReference type="ARBA" id="ARBA00006897"/>
    </source>
</evidence>
<proteinExistence type="inferred from homology"/>
<keyword evidence="5" id="KW-0378">Hydrolase</keyword>
<feature type="transmembrane region" description="Helical" evidence="11">
    <location>
        <begin position="207"/>
        <end position="226"/>
    </location>
</feature>
<evidence type="ECO:0000256" key="10">
    <source>
        <dbReference type="ARBA" id="ARBA00049729"/>
    </source>
</evidence>
<dbReference type="EMBL" id="CDMZ01000776">
    <property type="protein sequence ID" value="CEM21265.1"/>
    <property type="molecule type" value="Genomic_DNA"/>
</dbReference>
<evidence type="ECO:0000256" key="7">
    <source>
        <dbReference type="ARBA" id="ARBA00022989"/>
    </source>
</evidence>
<comment type="catalytic activity">
    <reaction evidence="9">
        <text>Hydrolyzes the peptide bond -P2-(S-farnesyl or geranylgeranyl)C-P1'-P2'-P3'-COOH where P1' and P2' are amino acids with aliphatic sidechains and P3' is any C-terminal residue.</text>
        <dbReference type="EC" id="3.4.26.1"/>
    </reaction>
</comment>
<sequence length="333" mass="36219">MGTNLGVLCVFRVTASESLLFAVLVPVVFVGSLYVWDLFGFPNKDRESLPVVLRRFASLMVVCAAAGAVCVSFARPVSEDAETHTANGERIPQGTVAELLGIAVDLPLALKSAVTGLLSFVILFLGPLSVAVAEIWADPPPRSSLPFSFLPLPVRRLLGGVWLAVLENIGGDEGSRVALLRNVILAPLTEEWMFRCCTVPLLLSGGWPPWFAVFVSPLFFGLAHLHHLPQLAATYGSYVPAAVAVLFQLVYTSVFGAWAAFLFYRCGHSAGPLVLHTVCNWHGLPNLGFLKKGRSPLYERRTIFLLVYGVGILLFAFALNPLTEDFKSPFRIH</sequence>
<dbReference type="EC" id="3.4.26.1" evidence="10"/>
<evidence type="ECO:0000313" key="13">
    <source>
        <dbReference type="EMBL" id="CEM21265.1"/>
    </source>
</evidence>
<comment type="similarity">
    <text evidence="2">Belongs to the peptidase U48 family.</text>
</comment>
<evidence type="ECO:0000256" key="4">
    <source>
        <dbReference type="ARBA" id="ARBA00022692"/>
    </source>
</evidence>
<feature type="transmembrane region" description="Helical" evidence="11">
    <location>
        <begin position="52"/>
        <end position="74"/>
    </location>
</feature>
<keyword evidence="7 11" id="KW-1133">Transmembrane helix</keyword>
<dbReference type="Pfam" id="PF02517">
    <property type="entry name" value="Rce1-like"/>
    <property type="match status" value="1"/>
</dbReference>
<evidence type="ECO:0000256" key="6">
    <source>
        <dbReference type="ARBA" id="ARBA00022824"/>
    </source>
</evidence>
<reference evidence="13" key="1">
    <citation type="submission" date="2014-11" db="EMBL/GenBank/DDBJ databases">
        <authorList>
            <person name="Otto D Thomas"/>
            <person name="Naeem Raeece"/>
        </authorList>
    </citation>
    <scope>NUCLEOTIDE SEQUENCE</scope>
</reference>
<dbReference type="VEuPathDB" id="CryptoDB:Cvel_19589"/>
<keyword evidence="3" id="KW-0645">Protease</keyword>
<protein>
    <recommendedName>
        <fullName evidence="10">intramembrane prenyl-peptidase Rce1</fullName>
        <ecNumber evidence="10">3.4.26.1</ecNumber>
    </recommendedName>
</protein>
<evidence type="ECO:0000256" key="5">
    <source>
        <dbReference type="ARBA" id="ARBA00022801"/>
    </source>
</evidence>
<feature type="transmembrane region" description="Helical" evidence="11">
    <location>
        <begin position="302"/>
        <end position="319"/>
    </location>
</feature>
<dbReference type="PANTHER" id="PTHR13046:SF0">
    <property type="entry name" value="CAAX PRENYL PROTEASE 2"/>
    <property type="match status" value="1"/>
</dbReference>
<feature type="domain" description="CAAX prenyl protease 2/Lysostaphin resistance protein A-like" evidence="12">
    <location>
        <begin position="177"/>
        <end position="281"/>
    </location>
</feature>